<dbReference type="InterPro" id="IPR016167">
    <property type="entry name" value="FAD-bd_PCMH_sub1"/>
</dbReference>
<dbReference type="PROSITE" id="PS51387">
    <property type="entry name" value="FAD_PCMH"/>
    <property type="match status" value="1"/>
</dbReference>
<protein>
    <submittedName>
        <fullName evidence="5">Carbon-monoxide dehydrogenase medium subunit</fullName>
        <ecNumber evidence="5">1.2.7.4</ecNumber>
    </submittedName>
</protein>
<evidence type="ECO:0000259" key="4">
    <source>
        <dbReference type="PROSITE" id="PS51387"/>
    </source>
</evidence>
<dbReference type="SMART" id="SM01092">
    <property type="entry name" value="CO_deh_flav_C"/>
    <property type="match status" value="1"/>
</dbReference>
<keyword evidence="3 5" id="KW-0560">Oxidoreductase</keyword>
<evidence type="ECO:0000313" key="5">
    <source>
        <dbReference type="EMBL" id="MBB5695761.1"/>
    </source>
</evidence>
<dbReference type="SUPFAM" id="SSF56176">
    <property type="entry name" value="FAD-binding/transporter-associated domain-like"/>
    <property type="match status" value="1"/>
</dbReference>
<dbReference type="Pfam" id="PF00941">
    <property type="entry name" value="FAD_binding_5"/>
    <property type="match status" value="1"/>
</dbReference>
<dbReference type="PANTHER" id="PTHR42659">
    <property type="entry name" value="XANTHINE DEHYDROGENASE SUBUNIT C-RELATED"/>
    <property type="match status" value="1"/>
</dbReference>
<accession>A0A840YHB7</accession>
<dbReference type="InterPro" id="IPR036318">
    <property type="entry name" value="FAD-bd_PCMH-like_sf"/>
</dbReference>
<dbReference type="FunFam" id="3.30.465.10:FF:000017">
    <property type="entry name" value="Xanthine dehydrogenase, FAD binding subunit"/>
    <property type="match status" value="1"/>
</dbReference>
<reference evidence="5 6" key="1">
    <citation type="submission" date="2020-08" db="EMBL/GenBank/DDBJ databases">
        <title>Genomic Encyclopedia of Type Strains, Phase IV (KMG-IV): sequencing the most valuable type-strain genomes for metagenomic binning, comparative biology and taxonomic classification.</title>
        <authorList>
            <person name="Goeker M."/>
        </authorList>
    </citation>
    <scope>NUCLEOTIDE SEQUENCE [LARGE SCALE GENOMIC DNA]</scope>
    <source>
        <strain evidence="5 6">DSM 25622</strain>
    </source>
</reference>
<evidence type="ECO:0000256" key="2">
    <source>
        <dbReference type="ARBA" id="ARBA00022827"/>
    </source>
</evidence>
<name>A0A840YHB7_9PROT</name>
<dbReference type="EC" id="1.2.7.4" evidence="5"/>
<dbReference type="InterPro" id="IPR051312">
    <property type="entry name" value="Diverse_Substr_Oxidored"/>
</dbReference>
<dbReference type="InterPro" id="IPR016169">
    <property type="entry name" value="FAD-bd_PCMH_sub2"/>
</dbReference>
<dbReference type="GO" id="GO:0071949">
    <property type="term" value="F:FAD binding"/>
    <property type="evidence" value="ECO:0007669"/>
    <property type="project" value="InterPro"/>
</dbReference>
<evidence type="ECO:0000313" key="6">
    <source>
        <dbReference type="Proteomes" id="UP000580654"/>
    </source>
</evidence>
<organism evidence="5 6">
    <name type="scientific">Muricoccus pecuniae</name>
    <dbReference type="NCBI Taxonomy" id="693023"/>
    <lineage>
        <taxon>Bacteria</taxon>
        <taxon>Pseudomonadati</taxon>
        <taxon>Pseudomonadota</taxon>
        <taxon>Alphaproteobacteria</taxon>
        <taxon>Acetobacterales</taxon>
        <taxon>Roseomonadaceae</taxon>
        <taxon>Muricoccus</taxon>
    </lineage>
</organism>
<dbReference type="GO" id="GO:0043885">
    <property type="term" value="F:anaerobic carbon-monoxide dehydrogenase activity"/>
    <property type="evidence" value="ECO:0007669"/>
    <property type="project" value="UniProtKB-EC"/>
</dbReference>
<proteinExistence type="predicted"/>
<dbReference type="EMBL" id="JACIJD010000022">
    <property type="protein sequence ID" value="MBB5695761.1"/>
    <property type="molecule type" value="Genomic_DNA"/>
</dbReference>
<evidence type="ECO:0000256" key="1">
    <source>
        <dbReference type="ARBA" id="ARBA00022630"/>
    </source>
</evidence>
<dbReference type="AlphaFoldDB" id="A0A840YHB7"/>
<dbReference type="InterPro" id="IPR036683">
    <property type="entry name" value="CO_DH_flav_C_dom_sf"/>
</dbReference>
<sequence length="285" mass="29639">MKAAAFAYLRARNIGEVFAALAEHGSDARVLAGGQSLIAALNLRLSEPRLLVDITGLSELRGIVVTPAGLRIGALTRHVEILRSAEVARHAPLLAQAVPHVAHAAIRNRGTIGGSLALSDPAAEYPAVALACGAVMHLHGPDGRRDVPAEAFFRGLYETALGETELLEAVTFPPPPADARHAFDELSRRHGDYALVGIALRAGLRDGLVRNLRAAFVNGGLRPVLATSAAAAAEGLPPAEAAEAAAAALDRDLDPPGDHHASAAMRLHLARVLTRRAIHSIGSAA</sequence>
<dbReference type="InterPro" id="IPR016166">
    <property type="entry name" value="FAD-bd_PCMH"/>
</dbReference>
<gene>
    <name evidence="5" type="ORF">FHS87_003827</name>
</gene>
<dbReference type="Gene3D" id="3.30.43.10">
    <property type="entry name" value="Uridine Diphospho-n-acetylenolpyruvylglucosamine Reductase, domain 2"/>
    <property type="match status" value="1"/>
</dbReference>
<keyword evidence="6" id="KW-1185">Reference proteome</keyword>
<dbReference type="Gene3D" id="3.30.465.10">
    <property type="match status" value="1"/>
</dbReference>
<keyword evidence="2" id="KW-0274">FAD</keyword>
<evidence type="ECO:0000256" key="3">
    <source>
        <dbReference type="ARBA" id="ARBA00023002"/>
    </source>
</evidence>
<feature type="domain" description="FAD-binding PCMH-type" evidence="4">
    <location>
        <begin position="1"/>
        <end position="177"/>
    </location>
</feature>
<dbReference type="Pfam" id="PF03450">
    <property type="entry name" value="CO_deh_flav_C"/>
    <property type="match status" value="1"/>
</dbReference>
<dbReference type="InterPro" id="IPR005107">
    <property type="entry name" value="CO_DH_flav_C"/>
</dbReference>
<dbReference type="Gene3D" id="3.30.390.50">
    <property type="entry name" value="CO dehydrogenase flavoprotein, C-terminal domain"/>
    <property type="match status" value="1"/>
</dbReference>
<dbReference type="SUPFAM" id="SSF55447">
    <property type="entry name" value="CO dehydrogenase flavoprotein C-terminal domain-like"/>
    <property type="match status" value="1"/>
</dbReference>
<dbReference type="RefSeq" id="WP_184520943.1">
    <property type="nucleotide sequence ID" value="NZ_JACIJD010000022.1"/>
</dbReference>
<comment type="caution">
    <text evidence="5">The sequence shown here is derived from an EMBL/GenBank/DDBJ whole genome shotgun (WGS) entry which is preliminary data.</text>
</comment>
<dbReference type="PANTHER" id="PTHR42659:SF2">
    <property type="entry name" value="XANTHINE DEHYDROGENASE SUBUNIT C-RELATED"/>
    <property type="match status" value="1"/>
</dbReference>
<dbReference type="Proteomes" id="UP000580654">
    <property type="component" value="Unassembled WGS sequence"/>
</dbReference>
<keyword evidence="1" id="KW-0285">Flavoprotein</keyword>
<dbReference type="InterPro" id="IPR002346">
    <property type="entry name" value="Mopterin_DH_FAD-bd"/>
</dbReference>